<keyword evidence="2" id="KW-0238">DNA-binding</keyword>
<gene>
    <name evidence="5" type="ORF">K1Y79_24410</name>
</gene>
<evidence type="ECO:0000256" key="2">
    <source>
        <dbReference type="ARBA" id="ARBA00023125"/>
    </source>
</evidence>
<feature type="domain" description="HTH araC/xylS-type" evidence="4">
    <location>
        <begin position="200"/>
        <end position="301"/>
    </location>
</feature>
<dbReference type="RefSeq" id="WP_220252834.1">
    <property type="nucleotide sequence ID" value="NZ_JAICCF010000005.1"/>
</dbReference>
<dbReference type="SMART" id="SM00342">
    <property type="entry name" value="HTH_ARAC"/>
    <property type="match status" value="1"/>
</dbReference>
<evidence type="ECO:0000259" key="4">
    <source>
        <dbReference type="PROSITE" id="PS01124"/>
    </source>
</evidence>
<keyword evidence="3" id="KW-0804">Transcription</keyword>
<dbReference type="InterPro" id="IPR018060">
    <property type="entry name" value="HTH_AraC"/>
</dbReference>
<evidence type="ECO:0000313" key="6">
    <source>
        <dbReference type="Proteomes" id="UP000812961"/>
    </source>
</evidence>
<dbReference type="InterPro" id="IPR009057">
    <property type="entry name" value="Homeodomain-like_sf"/>
</dbReference>
<evidence type="ECO:0000313" key="5">
    <source>
        <dbReference type="EMBL" id="MBW8687502.1"/>
    </source>
</evidence>
<sequence>MQHGQHLYIRSISAQHQLLSLPGPHHPLVSVFNFEDIHFPEEVAASDLELDLYCISIKRNMPRKVKYGQKYYDFDEGVMTFTAPGQIISNVGTDHQPVGCCLIFHPDFIRRYPLGKKIKEYGFFSYAVNEALHLSEKEEATILSILQMLEQEIASPIDNFSQDVVIAHINLLLSYANRFYNRQFITRKDAGSDMLTRFEALLADYFENKLQQEMKLPDVHYFAERLYLSPNYLSDLLRGLTGRSTQQHIQDMLIEKAKELLTTTNMSVAEIAYLFGFEYPQSFNKLFKNKTNSTPLGYRQSFN</sequence>
<dbReference type="PROSITE" id="PS01124">
    <property type="entry name" value="HTH_ARAC_FAMILY_2"/>
    <property type="match status" value="1"/>
</dbReference>
<organism evidence="5 6">
    <name type="scientific">Chitinophaga rhizophila</name>
    <dbReference type="NCBI Taxonomy" id="2866212"/>
    <lineage>
        <taxon>Bacteria</taxon>
        <taxon>Pseudomonadati</taxon>
        <taxon>Bacteroidota</taxon>
        <taxon>Chitinophagia</taxon>
        <taxon>Chitinophagales</taxon>
        <taxon>Chitinophagaceae</taxon>
        <taxon>Chitinophaga</taxon>
    </lineage>
</organism>
<dbReference type="Pfam" id="PF12833">
    <property type="entry name" value="HTH_18"/>
    <property type="match status" value="1"/>
</dbReference>
<name>A0ABS7GII4_9BACT</name>
<evidence type="ECO:0000256" key="3">
    <source>
        <dbReference type="ARBA" id="ARBA00023163"/>
    </source>
</evidence>
<reference evidence="5 6" key="1">
    <citation type="submission" date="2021-08" db="EMBL/GenBank/DDBJ databases">
        <title>The genome sequence of Chitinophaga sp. B61.</title>
        <authorList>
            <person name="Zhang X."/>
        </authorList>
    </citation>
    <scope>NUCLEOTIDE SEQUENCE [LARGE SCALE GENOMIC DNA]</scope>
    <source>
        <strain evidence="5 6">B61</strain>
    </source>
</reference>
<dbReference type="Proteomes" id="UP000812961">
    <property type="component" value="Unassembled WGS sequence"/>
</dbReference>
<proteinExistence type="predicted"/>
<dbReference type="PANTHER" id="PTHR43280:SF32">
    <property type="entry name" value="TRANSCRIPTIONAL REGULATORY PROTEIN"/>
    <property type="match status" value="1"/>
</dbReference>
<dbReference type="SUPFAM" id="SSF46689">
    <property type="entry name" value="Homeodomain-like"/>
    <property type="match status" value="1"/>
</dbReference>
<accession>A0ABS7GII4</accession>
<keyword evidence="6" id="KW-1185">Reference proteome</keyword>
<dbReference type="Gene3D" id="1.10.10.60">
    <property type="entry name" value="Homeodomain-like"/>
    <property type="match status" value="1"/>
</dbReference>
<evidence type="ECO:0000256" key="1">
    <source>
        <dbReference type="ARBA" id="ARBA00023015"/>
    </source>
</evidence>
<protein>
    <submittedName>
        <fullName evidence="5">AraC family transcriptional regulator</fullName>
    </submittedName>
</protein>
<comment type="caution">
    <text evidence="5">The sequence shown here is derived from an EMBL/GenBank/DDBJ whole genome shotgun (WGS) entry which is preliminary data.</text>
</comment>
<dbReference type="EMBL" id="JAICCF010000005">
    <property type="protein sequence ID" value="MBW8687502.1"/>
    <property type="molecule type" value="Genomic_DNA"/>
</dbReference>
<keyword evidence="1" id="KW-0805">Transcription regulation</keyword>
<dbReference type="PANTHER" id="PTHR43280">
    <property type="entry name" value="ARAC-FAMILY TRANSCRIPTIONAL REGULATOR"/>
    <property type="match status" value="1"/>
</dbReference>